<dbReference type="Proteomes" id="UP001472677">
    <property type="component" value="Unassembled WGS sequence"/>
</dbReference>
<name>A0ABR2CYL8_9ROSI</name>
<reference evidence="1 2" key="1">
    <citation type="journal article" date="2024" name="G3 (Bethesda)">
        <title>Genome assembly of Hibiscus sabdariffa L. provides insights into metabolisms of medicinal natural products.</title>
        <authorList>
            <person name="Kim T."/>
        </authorList>
    </citation>
    <scope>NUCLEOTIDE SEQUENCE [LARGE SCALE GENOMIC DNA]</scope>
    <source>
        <strain evidence="1">TK-2024</strain>
        <tissue evidence="1">Old leaves</tissue>
    </source>
</reference>
<organism evidence="1 2">
    <name type="scientific">Hibiscus sabdariffa</name>
    <name type="common">roselle</name>
    <dbReference type="NCBI Taxonomy" id="183260"/>
    <lineage>
        <taxon>Eukaryota</taxon>
        <taxon>Viridiplantae</taxon>
        <taxon>Streptophyta</taxon>
        <taxon>Embryophyta</taxon>
        <taxon>Tracheophyta</taxon>
        <taxon>Spermatophyta</taxon>
        <taxon>Magnoliopsida</taxon>
        <taxon>eudicotyledons</taxon>
        <taxon>Gunneridae</taxon>
        <taxon>Pentapetalae</taxon>
        <taxon>rosids</taxon>
        <taxon>malvids</taxon>
        <taxon>Malvales</taxon>
        <taxon>Malvaceae</taxon>
        <taxon>Malvoideae</taxon>
        <taxon>Hibiscus</taxon>
    </lineage>
</organism>
<accession>A0ABR2CYL8</accession>
<gene>
    <name evidence="1" type="ORF">V6N12_020612</name>
</gene>
<protein>
    <recommendedName>
        <fullName evidence="3">MSP domain-containing protein</fullName>
    </recommendedName>
</protein>
<dbReference type="EMBL" id="JBBPBM010000039">
    <property type="protein sequence ID" value="KAK8526131.1"/>
    <property type="molecule type" value="Genomic_DNA"/>
</dbReference>
<evidence type="ECO:0008006" key="3">
    <source>
        <dbReference type="Google" id="ProtNLM"/>
    </source>
</evidence>
<evidence type="ECO:0000313" key="2">
    <source>
        <dbReference type="Proteomes" id="UP001472677"/>
    </source>
</evidence>
<proteinExistence type="predicted"/>
<comment type="caution">
    <text evidence="1">The sequence shown here is derived from an EMBL/GenBank/DDBJ whole genome shotgun (WGS) entry which is preliminary data.</text>
</comment>
<sequence>MEVKNSTNRLFALPKLIVNAGKKEEETKPIGACRLACKFPLQKDSFLVEFSVTCSSENPDKIMRNEV</sequence>
<evidence type="ECO:0000313" key="1">
    <source>
        <dbReference type="EMBL" id="KAK8526131.1"/>
    </source>
</evidence>
<keyword evidence="2" id="KW-1185">Reference proteome</keyword>